<protein>
    <recommendedName>
        <fullName evidence="3">AB hydrolase-1 domain-containing protein</fullName>
    </recommendedName>
</protein>
<feature type="active site" description="Charge relay system" evidence="2">
    <location>
        <position position="344"/>
    </location>
</feature>
<organism evidence="4 5">
    <name type="scientific">Caenorhabditis remanei</name>
    <name type="common">Caenorhabditis vulgaris</name>
    <dbReference type="NCBI Taxonomy" id="31234"/>
    <lineage>
        <taxon>Eukaryota</taxon>
        <taxon>Metazoa</taxon>
        <taxon>Ecdysozoa</taxon>
        <taxon>Nematoda</taxon>
        <taxon>Chromadorea</taxon>
        <taxon>Rhabditida</taxon>
        <taxon>Rhabditina</taxon>
        <taxon>Rhabditomorpha</taxon>
        <taxon>Rhabditoidea</taxon>
        <taxon>Rhabditidae</taxon>
        <taxon>Peloderinae</taxon>
        <taxon>Caenorhabditis</taxon>
    </lineage>
</organism>
<dbReference type="InterPro" id="IPR050960">
    <property type="entry name" value="AB_hydrolase_4_sf"/>
</dbReference>
<dbReference type="GO" id="GO:0051793">
    <property type="term" value="P:medium-chain fatty acid catabolic process"/>
    <property type="evidence" value="ECO:0007669"/>
    <property type="project" value="TreeGrafter"/>
</dbReference>
<dbReference type="Proteomes" id="UP000483820">
    <property type="component" value="Chromosome X"/>
</dbReference>
<sequence>MVLELVFFLVLIAPVFLWMYSWYISAVPKHFVKPGTWLHKKAQTNLRVLEQKYHPSWWCPFGTTQTVVRQLFRNCPDLPFEREIVEFEDGGAAGIDWLIPEGTDDTTPIVIFLPGITGSTHDSSYVLHPVMEARDKGWKCLVVNPRGLGGVKLRTTRTYNAALPHDFAFIAKMVHERYPEARKLGCGFSMGGMILWNYLAMMGEDVHLDAGMIVSSPWDPMVASDSIECFIPQTIFNRFIAKSLVDIVRPYRELFKDMVDFDAVLKCNTVRGFDKAFVTPMYGFESYEAYYKMATLATKVDKIKIPCVTLNSVDDYFSPVQCIPINDIAESENVLGIITNHGGHTAFMESADPNARGMVEKLLSQWGNLVFHDYH</sequence>
<evidence type="ECO:0000256" key="1">
    <source>
        <dbReference type="ARBA" id="ARBA00010884"/>
    </source>
</evidence>
<dbReference type="PANTHER" id="PTHR10794">
    <property type="entry name" value="ABHYDROLASE DOMAIN-CONTAINING PROTEIN"/>
    <property type="match status" value="1"/>
</dbReference>
<dbReference type="CTD" id="9804642"/>
<name>A0A6A5FTG6_CAERE</name>
<feature type="domain" description="AB hydrolase-1" evidence="3">
    <location>
        <begin position="108"/>
        <end position="262"/>
    </location>
</feature>
<accession>A0A6A5FTG6</accession>
<dbReference type="InterPro" id="IPR029058">
    <property type="entry name" value="AB_hydrolase_fold"/>
</dbReference>
<dbReference type="KEGG" id="crq:GCK72_022242"/>
<proteinExistence type="inferred from homology"/>
<dbReference type="EMBL" id="WUAV01000006">
    <property type="protein sequence ID" value="KAF1745795.1"/>
    <property type="molecule type" value="Genomic_DNA"/>
</dbReference>
<dbReference type="PANTHER" id="PTHR10794:SF63">
    <property type="entry name" value="ALPHA_BETA HYDROLASE 1, ISOFORM A"/>
    <property type="match status" value="1"/>
</dbReference>
<dbReference type="Gene3D" id="3.40.50.1820">
    <property type="entry name" value="alpha/beta hydrolase"/>
    <property type="match status" value="1"/>
</dbReference>
<feature type="active site" description="Charge relay system" evidence="2">
    <location>
        <position position="189"/>
    </location>
</feature>
<dbReference type="GO" id="GO:0047372">
    <property type="term" value="F:monoacylglycerol lipase activity"/>
    <property type="evidence" value="ECO:0007669"/>
    <property type="project" value="TreeGrafter"/>
</dbReference>
<dbReference type="GO" id="GO:0008126">
    <property type="term" value="F:acetylesterase activity"/>
    <property type="evidence" value="ECO:0007669"/>
    <property type="project" value="TreeGrafter"/>
</dbReference>
<comment type="caution">
    <text evidence="4">The sequence shown here is derived from an EMBL/GenBank/DDBJ whole genome shotgun (WGS) entry which is preliminary data.</text>
</comment>
<dbReference type="InterPro" id="IPR000073">
    <property type="entry name" value="AB_hydrolase_1"/>
</dbReference>
<dbReference type="SUPFAM" id="SSF53474">
    <property type="entry name" value="alpha/beta-Hydrolases"/>
    <property type="match status" value="1"/>
</dbReference>
<comment type="similarity">
    <text evidence="1">Belongs to the AB hydrolase superfamily. AB hydrolase 4 family.</text>
</comment>
<dbReference type="InterPro" id="IPR012020">
    <property type="entry name" value="ABHD4"/>
</dbReference>
<reference evidence="4 5" key="1">
    <citation type="submission" date="2019-12" db="EMBL/GenBank/DDBJ databases">
        <title>Chromosome-level assembly of the Caenorhabditis remanei genome.</title>
        <authorList>
            <person name="Teterina A.A."/>
            <person name="Willis J.H."/>
            <person name="Phillips P.C."/>
        </authorList>
    </citation>
    <scope>NUCLEOTIDE SEQUENCE [LARGE SCALE GENOMIC DNA]</scope>
    <source>
        <strain evidence="4 5">PX506</strain>
        <tissue evidence="4">Whole organism</tissue>
    </source>
</reference>
<dbReference type="AlphaFoldDB" id="A0A6A5FTG6"/>
<dbReference type="RefSeq" id="XP_053578290.1">
    <property type="nucleotide sequence ID" value="XM_053734724.1"/>
</dbReference>
<evidence type="ECO:0000313" key="5">
    <source>
        <dbReference type="Proteomes" id="UP000483820"/>
    </source>
</evidence>
<dbReference type="Pfam" id="PF00561">
    <property type="entry name" value="Abhydrolase_1"/>
    <property type="match status" value="1"/>
</dbReference>
<dbReference type="GO" id="GO:0051792">
    <property type="term" value="P:medium-chain fatty acid biosynthetic process"/>
    <property type="evidence" value="ECO:0007669"/>
    <property type="project" value="TreeGrafter"/>
</dbReference>
<evidence type="ECO:0000259" key="3">
    <source>
        <dbReference type="Pfam" id="PF00561"/>
    </source>
</evidence>
<evidence type="ECO:0000313" key="4">
    <source>
        <dbReference type="EMBL" id="KAF1745795.1"/>
    </source>
</evidence>
<gene>
    <name evidence="4" type="ORF">GCK72_022242</name>
</gene>
<feature type="active site" description="Charge relay system" evidence="2">
    <location>
        <position position="315"/>
    </location>
</feature>
<dbReference type="PIRSF" id="PIRSF005211">
    <property type="entry name" value="Ab_hydro_YheT"/>
    <property type="match status" value="1"/>
</dbReference>
<evidence type="ECO:0000256" key="2">
    <source>
        <dbReference type="PIRSR" id="PIRSR005211-1"/>
    </source>
</evidence>
<dbReference type="GeneID" id="9804642"/>